<dbReference type="WBParaSite" id="MCU_012295-RA">
    <property type="protein sequence ID" value="MCU_012295-RA"/>
    <property type="gene ID" value="MCU_012295"/>
</dbReference>
<keyword evidence="2" id="KW-0472">Membrane</keyword>
<dbReference type="PROSITE" id="PS50219">
    <property type="entry name" value="CNH"/>
    <property type="match status" value="1"/>
</dbReference>
<comment type="subcellular location">
    <subcellularLocation>
        <location evidence="1">Endomembrane system</location>
        <topology evidence="1">Peripheral membrane protein</topology>
    </subcellularLocation>
</comment>
<dbReference type="PANTHER" id="PTHR12894:SF49">
    <property type="entry name" value="VAM6_VPS39-LIKE PROTEIN"/>
    <property type="match status" value="1"/>
</dbReference>
<dbReference type="InterPro" id="IPR019452">
    <property type="entry name" value="VPS39/TGF_beta_rcpt-assoc_1"/>
</dbReference>
<evidence type="ECO:0000256" key="2">
    <source>
        <dbReference type="ARBA" id="ARBA00023136"/>
    </source>
</evidence>
<feature type="region of interest" description="Disordered" evidence="4">
    <location>
        <begin position="877"/>
        <end position="907"/>
    </location>
</feature>
<name>A0A5K3G2G1_MESCO</name>
<accession>A0A5K3G2G1</accession>
<evidence type="ECO:0000313" key="6">
    <source>
        <dbReference type="WBParaSite" id="MCU_012295-RA"/>
    </source>
</evidence>
<dbReference type="GO" id="GO:0005737">
    <property type="term" value="C:cytoplasm"/>
    <property type="evidence" value="ECO:0007669"/>
    <property type="project" value="TreeGrafter"/>
</dbReference>
<dbReference type="GO" id="GO:0016020">
    <property type="term" value="C:membrane"/>
    <property type="evidence" value="ECO:0007669"/>
    <property type="project" value="TreeGrafter"/>
</dbReference>
<proteinExistence type="inferred from homology"/>
<evidence type="ECO:0000256" key="1">
    <source>
        <dbReference type="ARBA" id="ARBA00004184"/>
    </source>
</evidence>
<dbReference type="PANTHER" id="PTHR12894">
    <property type="entry name" value="CNH DOMAIN CONTAINING"/>
    <property type="match status" value="1"/>
</dbReference>
<dbReference type="Pfam" id="PF10366">
    <property type="entry name" value="Vps39_1"/>
    <property type="match status" value="1"/>
</dbReference>
<evidence type="ECO:0000256" key="3">
    <source>
        <dbReference type="ARBA" id="ARBA00038201"/>
    </source>
</evidence>
<comment type="similarity">
    <text evidence="3">Belongs to the VAM6/VPS39 family.</text>
</comment>
<dbReference type="InterPro" id="IPR032914">
    <property type="entry name" value="Vam6/VPS39/TRAP1"/>
</dbReference>
<protein>
    <submittedName>
        <fullName evidence="6">CNH domain-containing protein</fullName>
    </submittedName>
</protein>
<organism evidence="6">
    <name type="scientific">Mesocestoides corti</name>
    <name type="common">Flatworm</name>
    <dbReference type="NCBI Taxonomy" id="53468"/>
    <lineage>
        <taxon>Eukaryota</taxon>
        <taxon>Metazoa</taxon>
        <taxon>Spiralia</taxon>
        <taxon>Lophotrochozoa</taxon>
        <taxon>Platyhelminthes</taxon>
        <taxon>Cestoda</taxon>
        <taxon>Eucestoda</taxon>
        <taxon>Cyclophyllidea</taxon>
        <taxon>Mesocestoididae</taxon>
        <taxon>Mesocestoides</taxon>
    </lineage>
</organism>
<evidence type="ECO:0000256" key="4">
    <source>
        <dbReference type="SAM" id="MobiDB-lite"/>
    </source>
</evidence>
<reference evidence="6" key="1">
    <citation type="submission" date="2019-11" db="UniProtKB">
        <authorList>
            <consortium name="WormBaseParasite"/>
        </authorList>
    </citation>
    <scope>IDENTIFICATION</scope>
</reference>
<evidence type="ECO:0000259" key="5">
    <source>
        <dbReference type="PROSITE" id="PS50219"/>
    </source>
</evidence>
<dbReference type="GO" id="GO:0012505">
    <property type="term" value="C:endomembrane system"/>
    <property type="evidence" value="ECO:0007669"/>
    <property type="project" value="UniProtKB-SubCell"/>
</dbReference>
<sequence length="917" mass="101928">MHEAFYPIRLIRNNHYEFESISCFQNYLLIGTKTGQILFYEITPSVPRHPKAFIGLTAWPATTPSRPTEFTPLVEAESVDSVPSPLPSFNVRICATHNLCKKRVLQLQAVPEHGFFLALTEFQLAAYQLSDRQLIAVVPNSKGATHFAVMYQQPAASAKKQVSANTSLDKLKRRSNHTEEVALPSADDTSTLALNLCICVKRKLGFFRWSPLKKAFVSPSEANDPRIAFWPSEYTLPESARMLQFCGLETIIVALRSDYLRINLSTRESQVIVTPAKMSITLTAPLPYCLDAVTFDEEPQHLPDDATATPETKWVLGASAPVALASDEQLFTLLPGNADATATLAFDWSGIAQCLQPFPPYLLAGLSKQLEVRCLDPCDLVQTFAIPRVRLMCANDSGWLYAVAASSIFHPDDSQPDLSVKPVESPSAGHGSDVWLLLAANRPQLVQNLALKKDFEMALKVACFTRLSGQSPVSTSQLGALLAFHLFDEKRDFEGAFQLFYKLRTDPTIVIGLCPDLLREEDQARAQYPSAPRPLEDAEKKALLEPLIAFLVRWRNHLRSKCPRGDSLANFLAQSVACGVIVGRGPVEKQRSALLQVVDTSLVKCYLLTNVARVGPLLRRENYCHLEEVEKILTAHNCYEDLVTMYRARGMHRSALRCLTVMALGNDASQDTFAVSSDNRANHQPIVNYLKHLSDAPFDLVAEFGEWILRQHPRAWMSIFTAWERGLRHSASESKTIAYHDKAVRYLERVAPHLIIPFLERLIFTPFDCEQEDEEEEEGFEVLNGTAMFDNEGSEPDDFVAINGSPPPSSPSVRSLQAVTSTPKVLHGESSHAPAAHLVASNHGSTSSLSTATGSTHWQSSCLWPFPKHHHHLHRPRRCDVEQEGDSGNDGIPRICQPPPGAPPPVELHNRYARALM</sequence>
<dbReference type="AlphaFoldDB" id="A0A5K3G2G1"/>
<feature type="domain" description="CNH" evidence="5">
    <location>
        <begin position="15"/>
        <end position="399"/>
    </location>
</feature>
<dbReference type="GO" id="GO:0006914">
    <property type="term" value="P:autophagy"/>
    <property type="evidence" value="ECO:0007669"/>
    <property type="project" value="TreeGrafter"/>
</dbReference>
<dbReference type="GO" id="GO:0034058">
    <property type="term" value="P:endosomal vesicle fusion"/>
    <property type="evidence" value="ECO:0007669"/>
    <property type="project" value="TreeGrafter"/>
</dbReference>
<dbReference type="InterPro" id="IPR001180">
    <property type="entry name" value="CNH_dom"/>
</dbReference>
<feature type="compositionally biased region" description="Pro residues" evidence="4">
    <location>
        <begin position="896"/>
        <end position="906"/>
    </location>
</feature>